<dbReference type="AlphaFoldDB" id="L5KXX9"/>
<evidence type="ECO:0000313" key="2">
    <source>
        <dbReference type="EMBL" id="ELK15668.1"/>
    </source>
</evidence>
<gene>
    <name evidence="2" type="ORF">PAL_GLEAN10005726</name>
</gene>
<dbReference type="InParanoid" id="L5KXX9"/>
<evidence type="ECO:0000313" key="3">
    <source>
        <dbReference type="Proteomes" id="UP000010552"/>
    </source>
</evidence>
<evidence type="ECO:0000256" key="1">
    <source>
        <dbReference type="SAM" id="MobiDB-lite"/>
    </source>
</evidence>
<reference evidence="3" key="1">
    <citation type="journal article" date="2013" name="Science">
        <title>Comparative analysis of bat genomes provides insight into the evolution of flight and immunity.</title>
        <authorList>
            <person name="Zhang G."/>
            <person name="Cowled C."/>
            <person name="Shi Z."/>
            <person name="Huang Z."/>
            <person name="Bishop-Lilly K.A."/>
            <person name="Fang X."/>
            <person name="Wynne J.W."/>
            <person name="Xiong Z."/>
            <person name="Baker M.L."/>
            <person name="Zhao W."/>
            <person name="Tachedjian M."/>
            <person name="Zhu Y."/>
            <person name="Zhou P."/>
            <person name="Jiang X."/>
            <person name="Ng J."/>
            <person name="Yang L."/>
            <person name="Wu L."/>
            <person name="Xiao J."/>
            <person name="Feng Y."/>
            <person name="Chen Y."/>
            <person name="Sun X."/>
            <person name="Zhang Y."/>
            <person name="Marsh G.A."/>
            <person name="Crameri G."/>
            <person name="Broder C.C."/>
            <person name="Frey K.G."/>
            <person name="Wang L.F."/>
            <person name="Wang J."/>
        </authorList>
    </citation>
    <scope>NUCLEOTIDE SEQUENCE [LARGE SCALE GENOMIC DNA]</scope>
</reference>
<name>L5KXX9_PTEAL</name>
<dbReference type="Proteomes" id="UP000010552">
    <property type="component" value="Unassembled WGS sequence"/>
</dbReference>
<protein>
    <submittedName>
        <fullName evidence="2">Uncharacterized protein</fullName>
    </submittedName>
</protein>
<keyword evidence="3" id="KW-1185">Reference proteome</keyword>
<sequence>MHTVFRAQFSDSHFKHLHSFRRHLEQCEEDGLLRSPRVKSCHCRRVAGGAVGRCATTDPRRLPPTPPPSRASPPPASLSAFCQSLENSVETLVDVLTRRSECWRRFGVTMLCHGA</sequence>
<dbReference type="EMBL" id="KB030535">
    <property type="protein sequence ID" value="ELK15668.1"/>
    <property type="molecule type" value="Genomic_DNA"/>
</dbReference>
<accession>L5KXX9</accession>
<organism evidence="2 3">
    <name type="scientific">Pteropus alecto</name>
    <name type="common">Black flying fox</name>
    <dbReference type="NCBI Taxonomy" id="9402"/>
    <lineage>
        <taxon>Eukaryota</taxon>
        <taxon>Metazoa</taxon>
        <taxon>Chordata</taxon>
        <taxon>Craniata</taxon>
        <taxon>Vertebrata</taxon>
        <taxon>Euteleostomi</taxon>
        <taxon>Mammalia</taxon>
        <taxon>Eutheria</taxon>
        <taxon>Laurasiatheria</taxon>
        <taxon>Chiroptera</taxon>
        <taxon>Yinpterochiroptera</taxon>
        <taxon>Pteropodoidea</taxon>
        <taxon>Pteropodidae</taxon>
        <taxon>Pteropodinae</taxon>
        <taxon>Pteropus</taxon>
    </lineage>
</organism>
<feature type="region of interest" description="Disordered" evidence="1">
    <location>
        <begin position="54"/>
        <end position="77"/>
    </location>
</feature>
<feature type="compositionally biased region" description="Pro residues" evidence="1">
    <location>
        <begin position="62"/>
        <end position="76"/>
    </location>
</feature>
<proteinExistence type="predicted"/>